<protein>
    <recommendedName>
        <fullName evidence="3">F-box domain-containing protein</fullName>
    </recommendedName>
</protein>
<evidence type="ECO:0000313" key="1">
    <source>
        <dbReference type="EMBL" id="OOQ89299.1"/>
    </source>
</evidence>
<dbReference type="PANTHER" id="PTHR42057">
    <property type="entry name" value="F-BOX DOMAIN PROTEIN (AFU_ORTHOLOGUE AFUA_4G00200)"/>
    <property type="match status" value="1"/>
</dbReference>
<dbReference type="AlphaFoldDB" id="A0A1S9RUU2"/>
<accession>A0A1S9RUU2</accession>
<proteinExistence type="predicted"/>
<name>A0A1S9RUU2_PENBI</name>
<organism evidence="1 2">
    <name type="scientific">Penicillium brasilianum</name>
    <dbReference type="NCBI Taxonomy" id="104259"/>
    <lineage>
        <taxon>Eukaryota</taxon>
        <taxon>Fungi</taxon>
        <taxon>Dikarya</taxon>
        <taxon>Ascomycota</taxon>
        <taxon>Pezizomycotina</taxon>
        <taxon>Eurotiomycetes</taxon>
        <taxon>Eurotiomycetidae</taxon>
        <taxon>Eurotiales</taxon>
        <taxon>Aspergillaceae</taxon>
        <taxon>Penicillium</taxon>
    </lineage>
</organism>
<evidence type="ECO:0008006" key="3">
    <source>
        <dbReference type="Google" id="ProtNLM"/>
    </source>
</evidence>
<gene>
    <name evidence="1" type="ORF">PEBR_27307</name>
</gene>
<sequence>MPWLPPEILTIVTSYILDPATLVSLRLVNKDWAAAAKWQLDRSFLLLNMNKLTLDIMEKKRKDPRALDKARGVIINYPDDNYWIVSEHASFPNKSPAQGRSAADNRQEYLEDYDSRGFKTDKRFKFFQRLSFYLRSKVHQFPNLDYFALHFRPPRDHAPVPNYYADKEDLLRDAVTDLFKALKKLGTVKSRNGKSLEELSIQSLPVQVRLYEIPSGGMEYCKRVLTKLHLKTLKLGLVSSTVWSHSIDRISANQQVGDPPYEWIKPTMRTLQNLSITCWGFYLRNIAGAIFHTGLFLPFLKSLELRGCAFTSDYQLNWITRHGRTLSVLKLDDCAIVDRLVLWPRSSGEVGIDVSLASLRVVDDGRGGKVRLYNTRWAHYFDKMKEDLPQLKHFEFGSSRVRAAGEEGPFFQSERHDGPSFNVPSKFLFGLFPDRYVKLGEDSGCHCCSWVLRNEPQQLPKRQGLILDNPDRDALCRLLQKIGQVVQEDADSDHAGYVRKLMGRVKADETHTSEDDSPKATSQLAIDWDFCYPDGSSVVFGAFSPGDCKFWTR</sequence>
<dbReference type="Proteomes" id="UP000190744">
    <property type="component" value="Unassembled WGS sequence"/>
</dbReference>
<reference evidence="2" key="1">
    <citation type="submission" date="2015-09" db="EMBL/GenBank/DDBJ databases">
        <authorList>
            <person name="Fill T.P."/>
            <person name="Baretta J.F."/>
            <person name="de Almeida L.G."/>
            <person name="Rocha M."/>
            <person name="de Souza D.H."/>
            <person name="Malavazi I."/>
            <person name="Cerdeira L.T."/>
            <person name="Hong H."/>
            <person name="Samborskyy M."/>
            <person name="de Vasconcelos A.T."/>
            <person name="Leadlay P."/>
            <person name="Rodrigues-Filho E."/>
        </authorList>
    </citation>
    <scope>NUCLEOTIDE SEQUENCE [LARGE SCALE GENOMIC DNA]</scope>
    <source>
        <strain evidence="2">LaBioMMi 136</strain>
    </source>
</reference>
<evidence type="ECO:0000313" key="2">
    <source>
        <dbReference type="Proteomes" id="UP000190744"/>
    </source>
</evidence>
<dbReference type="EMBL" id="LJBN01000112">
    <property type="protein sequence ID" value="OOQ89299.1"/>
    <property type="molecule type" value="Genomic_DNA"/>
</dbReference>
<comment type="caution">
    <text evidence="1">The sequence shown here is derived from an EMBL/GenBank/DDBJ whole genome shotgun (WGS) entry which is preliminary data.</text>
</comment>
<dbReference type="CDD" id="cd09917">
    <property type="entry name" value="F-box_SF"/>
    <property type="match status" value="1"/>
</dbReference>
<dbReference type="SUPFAM" id="SSF52047">
    <property type="entry name" value="RNI-like"/>
    <property type="match status" value="1"/>
</dbReference>
<dbReference type="PANTHER" id="PTHR42057:SF2">
    <property type="entry name" value="F-BOX DOMAIN PROTEIN (AFU_ORTHOLOGUE AFUA_4G00200)-RELATED"/>
    <property type="match status" value="1"/>
</dbReference>